<evidence type="ECO:0000313" key="2">
    <source>
        <dbReference type="Proteomes" id="UP000637769"/>
    </source>
</evidence>
<protein>
    <submittedName>
        <fullName evidence="1">Uncharacterized protein</fullName>
    </submittedName>
</protein>
<dbReference type="RefSeq" id="WP_188426120.1">
    <property type="nucleotide sequence ID" value="NZ_BMCH01000003.1"/>
</dbReference>
<gene>
    <name evidence="1" type="ORF">GCM10007207_14650</name>
</gene>
<evidence type="ECO:0000313" key="1">
    <source>
        <dbReference type="EMBL" id="GGC30208.1"/>
    </source>
</evidence>
<sequence length="93" mass="10317">MEGFACKPENNNRFIATKGTRHMMYPTLDSLFEAIKTGAVGLSFSLPTYGGDEPLNAPEIWSWDADRYMVGTCAADLTLVPRDQWAGDVKLED</sequence>
<keyword evidence="2" id="KW-1185">Reference proteome</keyword>
<name>A0ABQ1LXL1_9PROT</name>
<organism evidence="1 2">
    <name type="scientific">Asaia siamensis</name>
    <dbReference type="NCBI Taxonomy" id="110479"/>
    <lineage>
        <taxon>Bacteria</taxon>
        <taxon>Pseudomonadati</taxon>
        <taxon>Pseudomonadota</taxon>
        <taxon>Alphaproteobacteria</taxon>
        <taxon>Acetobacterales</taxon>
        <taxon>Acetobacteraceae</taxon>
        <taxon>Asaia</taxon>
    </lineage>
</organism>
<dbReference type="Proteomes" id="UP000637769">
    <property type="component" value="Unassembled WGS sequence"/>
</dbReference>
<reference evidence="2" key="1">
    <citation type="journal article" date="2019" name="Int. J. Syst. Evol. Microbiol.">
        <title>The Global Catalogue of Microorganisms (GCM) 10K type strain sequencing project: providing services to taxonomists for standard genome sequencing and annotation.</title>
        <authorList>
            <consortium name="The Broad Institute Genomics Platform"/>
            <consortium name="The Broad Institute Genome Sequencing Center for Infectious Disease"/>
            <person name="Wu L."/>
            <person name="Ma J."/>
        </authorList>
    </citation>
    <scope>NUCLEOTIDE SEQUENCE [LARGE SCALE GENOMIC DNA]</scope>
    <source>
        <strain evidence="2">CCM 7132</strain>
    </source>
</reference>
<accession>A0ABQ1LXL1</accession>
<proteinExistence type="predicted"/>
<comment type="caution">
    <text evidence="1">The sequence shown here is derived from an EMBL/GenBank/DDBJ whole genome shotgun (WGS) entry which is preliminary data.</text>
</comment>
<dbReference type="EMBL" id="BMCH01000003">
    <property type="protein sequence ID" value="GGC30208.1"/>
    <property type="molecule type" value="Genomic_DNA"/>
</dbReference>